<comment type="caution">
    <text evidence="1">The sequence shown here is derived from an EMBL/GenBank/DDBJ whole genome shotgun (WGS) entry which is preliminary data.</text>
</comment>
<proteinExistence type="predicted"/>
<organism evidence="1 2">
    <name type="scientific">Ramazzottius varieornatus</name>
    <name type="common">Water bear</name>
    <name type="synonym">Tardigrade</name>
    <dbReference type="NCBI Taxonomy" id="947166"/>
    <lineage>
        <taxon>Eukaryota</taxon>
        <taxon>Metazoa</taxon>
        <taxon>Ecdysozoa</taxon>
        <taxon>Tardigrada</taxon>
        <taxon>Eutardigrada</taxon>
        <taxon>Parachela</taxon>
        <taxon>Hypsibioidea</taxon>
        <taxon>Ramazzottiidae</taxon>
        <taxon>Ramazzottius</taxon>
    </lineage>
</organism>
<sequence>MVDMTIPAAHGYPSFKSDFSSWKTSISFCIIIGEVYQKTRDMKASPPVQIHRSPHIWNTMRGR</sequence>
<accession>A0A1D1V785</accession>
<reference evidence="1 2" key="1">
    <citation type="journal article" date="2016" name="Nat. Commun.">
        <title>Extremotolerant tardigrade genome and improved radiotolerance of human cultured cells by tardigrade-unique protein.</title>
        <authorList>
            <person name="Hashimoto T."/>
            <person name="Horikawa D.D."/>
            <person name="Saito Y."/>
            <person name="Kuwahara H."/>
            <person name="Kozuka-Hata H."/>
            <person name="Shin-I T."/>
            <person name="Minakuchi Y."/>
            <person name="Ohishi K."/>
            <person name="Motoyama A."/>
            <person name="Aizu T."/>
            <person name="Enomoto A."/>
            <person name="Kondo K."/>
            <person name="Tanaka S."/>
            <person name="Hara Y."/>
            <person name="Koshikawa S."/>
            <person name="Sagara H."/>
            <person name="Miura T."/>
            <person name="Yokobori S."/>
            <person name="Miyagawa K."/>
            <person name="Suzuki Y."/>
            <person name="Kubo T."/>
            <person name="Oyama M."/>
            <person name="Kohara Y."/>
            <person name="Fujiyama A."/>
            <person name="Arakawa K."/>
            <person name="Katayama T."/>
            <person name="Toyoda A."/>
            <person name="Kunieda T."/>
        </authorList>
    </citation>
    <scope>NUCLEOTIDE SEQUENCE [LARGE SCALE GENOMIC DNA]</scope>
    <source>
        <strain evidence="1 2">YOKOZUNA-1</strain>
    </source>
</reference>
<evidence type="ECO:0000313" key="1">
    <source>
        <dbReference type="EMBL" id="GAU95922.1"/>
    </source>
</evidence>
<dbReference type="EMBL" id="BDGG01000003">
    <property type="protein sequence ID" value="GAU95922.1"/>
    <property type="molecule type" value="Genomic_DNA"/>
</dbReference>
<dbReference type="Proteomes" id="UP000186922">
    <property type="component" value="Unassembled WGS sequence"/>
</dbReference>
<name>A0A1D1V785_RAMVA</name>
<gene>
    <name evidence="1" type="primary">RvY_07445-1</name>
    <name evidence="1" type="synonym">RvY_07445.1</name>
    <name evidence="1" type="ORF">RvY_07445</name>
</gene>
<evidence type="ECO:0000313" key="2">
    <source>
        <dbReference type="Proteomes" id="UP000186922"/>
    </source>
</evidence>
<dbReference type="AlphaFoldDB" id="A0A1D1V785"/>
<keyword evidence="2" id="KW-1185">Reference proteome</keyword>
<protein>
    <submittedName>
        <fullName evidence="1">Uncharacterized protein</fullName>
    </submittedName>
</protein>